<feature type="transmembrane region" description="Helical" evidence="8">
    <location>
        <begin position="670"/>
        <end position="692"/>
    </location>
</feature>
<keyword evidence="5 8" id="KW-1133">Transmembrane helix</keyword>
<keyword evidence="6 8" id="KW-0472">Membrane</keyword>
<dbReference type="PANTHER" id="PTHR11662:SF282">
    <property type="entry name" value="ANION TRANSPORTER 5-RELATED"/>
    <property type="match status" value="1"/>
</dbReference>
<proteinExistence type="inferred from homology"/>
<dbReference type="GO" id="GO:0016020">
    <property type="term" value="C:membrane"/>
    <property type="evidence" value="ECO:0007669"/>
    <property type="project" value="UniProtKB-SubCell"/>
</dbReference>
<feature type="transmembrane region" description="Helical" evidence="8">
    <location>
        <begin position="628"/>
        <end position="650"/>
    </location>
</feature>
<feature type="domain" description="Major facilitator superfamily (MFS) profile" evidence="10">
    <location>
        <begin position="402"/>
        <end position="823"/>
    </location>
</feature>
<feature type="transmembrane region" description="Helical" evidence="8">
    <location>
        <begin position="729"/>
        <end position="747"/>
    </location>
</feature>
<evidence type="ECO:0000256" key="5">
    <source>
        <dbReference type="ARBA" id="ARBA00022989"/>
    </source>
</evidence>
<dbReference type="AlphaFoldDB" id="A0A2P6VMH7"/>
<evidence type="ECO:0000256" key="2">
    <source>
        <dbReference type="ARBA" id="ARBA00022448"/>
    </source>
</evidence>
<evidence type="ECO:0000256" key="4">
    <source>
        <dbReference type="ARBA" id="ARBA00022847"/>
    </source>
</evidence>
<dbReference type="PROSITE" id="PS50850">
    <property type="entry name" value="MFS"/>
    <property type="match status" value="1"/>
</dbReference>
<evidence type="ECO:0000259" key="10">
    <source>
        <dbReference type="PROSITE" id="PS50850"/>
    </source>
</evidence>
<feature type="transmembrane region" description="Helical" evidence="8">
    <location>
        <begin position="797"/>
        <end position="818"/>
    </location>
</feature>
<feature type="transmembrane region" description="Helical" evidence="8">
    <location>
        <begin position="704"/>
        <end position="723"/>
    </location>
</feature>
<keyword evidence="2" id="KW-0813">Transport</keyword>
<feature type="chain" id="PRO_5015195644" evidence="9">
    <location>
        <begin position="27"/>
        <end position="834"/>
    </location>
</feature>
<dbReference type="InterPro" id="IPR044777">
    <property type="entry name" value="SLC17A9-like"/>
</dbReference>
<dbReference type="STRING" id="554055.A0A2P6VMH7"/>
<dbReference type="GO" id="GO:0005315">
    <property type="term" value="F:phosphate transmembrane transporter activity"/>
    <property type="evidence" value="ECO:0007669"/>
    <property type="project" value="UniProtKB-ARBA"/>
</dbReference>
<protein>
    <submittedName>
        <fullName evidence="11">Anion transporter 5</fullName>
    </submittedName>
</protein>
<feature type="signal peptide" evidence="9">
    <location>
        <begin position="1"/>
        <end position="26"/>
    </location>
</feature>
<feature type="transmembrane region" description="Helical" evidence="8">
    <location>
        <begin position="552"/>
        <end position="572"/>
    </location>
</feature>
<dbReference type="EMBL" id="LHPF02000002">
    <property type="protein sequence ID" value="PSC75289.1"/>
    <property type="molecule type" value="Genomic_DNA"/>
</dbReference>
<evidence type="ECO:0000256" key="7">
    <source>
        <dbReference type="ARBA" id="ARBA00024362"/>
    </source>
</evidence>
<dbReference type="OrthoDB" id="2985014at2759"/>
<dbReference type="PANTHER" id="PTHR11662">
    <property type="entry name" value="SOLUTE CARRIER FAMILY 17"/>
    <property type="match status" value="1"/>
</dbReference>
<evidence type="ECO:0000256" key="1">
    <source>
        <dbReference type="ARBA" id="ARBA00004141"/>
    </source>
</evidence>
<evidence type="ECO:0000313" key="11">
    <source>
        <dbReference type="EMBL" id="PSC75289.1"/>
    </source>
</evidence>
<evidence type="ECO:0000256" key="8">
    <source>
        <dbReference type="SAM" id="Phobius"/>
    </source>
</evidence>
<dbReference type="InterPro" id="IPR020846">
    <property type="entry name" value="MFS_dom"/>
</dbReference>
<dbReference type="Pfam" id="PF07690">
    <property type="entry name" value="MFS_1"/>
    <property type="match status" value="1"/>
</dbReference>
<feature type="transmembrane region" description="Helical" evidence="8">
    <location>
        <begin position="471"/>
        <end position="494"/>
    </location>
</feature>
<comment type="subcellular location">
    <subcellularLocation>
        <location evidence="1">Membrane</location>
        <topology evidence="1">Multi-pass membrane protein</topology>
    </subcellularLocation>
</comment>
<comment type="caution">
    <text evidence="11">The sequence shown here is derived from an EMBL/GenBank/DDBJ whole genome shotgun (WGS) entry which is preliminary data.</text>
</comment>
<evidence type="ECO:0000256" key="6">
    <source>
        <dbReference type="ARBA" id="ARBA00023136"/>
    </source>
</evidence>
<accession>A0A2P6VMH7</accession>
<dbReference type="InterPro" id="IPR036259">
    <property type="entry name" value="MFS_trans_sf"/>
</dbReference>
<feature type="transmembrane region" description="Helical" evidence="8">
    <location>
        <begin position="527"/>
        <end position="546"/>
    </location>
</feature>
<feature type="transmembrane region" description="Helical" evidence="8">
    <location>
        <begin position="500"/>
        <end position="520"/>
    </location>
</feature>
<dbReference type="GO" id="GO:0015293">
    <property type="term" value="F:symporter activity"/>
    <property type="evidence" value="ECO:0007669"/>
    <property type="project" value="UniProtKB-KW"/>
</dbReference>
<sequence>MSPRRGRAVLAAALLLVACGARAVAAAADPAREIFFAVAKDNCTSTCQAVGMEPVAASPTGPALCSFRGPDTGTQVAQQNGTVACRVVDVVRKAIRTYSAADGYRCGCLPRQQGKPAGNPNVAWAPRDKACPAGYVPSYFGRCRAVNAVGKPAVGEPIVLRSRINGTWFTENACVWGQRINATTGAGTDLYTKQHDRLCVPSTFTFSSGAVTQNGGPRELWLPVTARRCPTVCAAVGLAAVQTPSGGSLCWLGLGFPELLVGMQPQGQPVCMFPRYEAAAMQYIPGKASSYLCACIPPQLAAWRATSVACPTGYASSPFPACRADAAAGKSYIGYATQRYSYDDNNQLKVELVCSYNSGGGGGNGMFSSAAQQQLDARPQLGADVGRAARRRRPWLEPRFHIVLACFLATFTAYVERVGFSIAFTAMAGEANVDEGVKGTVLSAFYWGYALSQVPGGWAAQRWGGERMLTFSFAAWSLAVLATPGSAASIHAVVAARVSVGLAQGFLIPAVHTVLAAWIPPTERARAVSLTTSGMYLGSAAAMLALPGLAASLGPAALLRFTGGLGLAWLALWRLTLARVRRAAAVAAMPTHGGADGLAATGDAAGKGLSKKGRPVSTPWRAMLLHPAVWAIIFNNYTFHYAFYVVMNWAPTYFDKVLHASLASLGAVKTLPYLLMFAASNAGGWAGDYIINVRRRSVAAGRKLVNTAGFWSAAVALMLMPGARSVGAGVLWTTLTLACAGFSRGGFSVNHMDIAPKYAGVVMGISNTAGTLAGVVGVAATGYMLQWAGGADHAAGWYQAFAAAAAQCLAGSLVFAAAARGDRLFGGDATSEYS</sequence>
<keyword evidence="12" id="KW-1185">Reference proteome</keyword>
<dbReference type="CDD" id="cd17380">
    <property type="entry name" value="MFS_SLC17A9_like"/>
    <property type="match status" value="1"/>
</dbReference>
<dbReference type="PROSITE" id="PS51257">
    <property type="entry name" value="PROKAR_LIPOPROTEIN"/>
    <property type="match status" value="1"/>
</dbReference>
<organism evidence="11 12">
    <name type="scientific">Micractinium conductrix</name>
    <dbReference type="NCBI Taxonomy" id="554055"/>
    <lineage>
        <taxon>Eukaryota</taxon>
        <taxon>Viridiplantae</taxon>
        <taxon>Chlorophyta</taxon>
        <taxon>core chlorophytes</taxon>
        <taxon>Trebouxiophyceae</taxon>
        <taxon>Chlorellales</taxon>
        <taxon>Chlorellaceae</taxon>
        <taxon>Chlorella clade</taxon>
        <taxon>Micractinium</taxon>
    </lineage>
</organism>
<keyword evidence="4" id="KW-0769">Symport</keyword>
<keyword evidence="3 8" id="KW-0812">Transmembrane</keyword>
<dbReference type="FunFam" id="1.20.1250.20:FF:000003">
    <property type="entry name" value="Solute carrier family 17 member 3"/>
    <property type="match status" value="1"/>
</dbReference>
<reference evidence="11 12" key="1">
    <citation type="journal article" date="2018" name="Plant J.">
        <title>Genome sequences of Chlorella sorokiniana UTEX 1602 and Micractinium conductrix SAG 241.80: implications to maltose excretion by a green alga.</title>
        <authorList>
            <person name="Arriola M.B."/>
            <person name="Velmurugan N."/>
            <person name="Zhang Y."/>
            <person name="Plunkett M.H."/>
            <person name="Hondzo H."/>
            <person name="Barney B.M."/>
        </authorList>
    </citation>
    <scope>NUCLEOTIDE SEQUENCE [LARGE SCALE GENOMIC DNA]</scope>
    <source>
        <strain evidence="11 12">SAG 241.80</strain>
    </source>
</reference>
<dbReference type="SUPFAM" id="SSF103473">
    <property type="entry name" value="MFS general substrate transporter"/>
    <property type="match status" value="1"/>
</dbReference>
<dbReference type="InterPro" id="IPR011701">
    <property type="entry name" value="MFS"/>
</dbReference>
<feature type="transmembrane region" description="Helical" evidence="8">
    <location>
        <begin position="759"/>
        <end position="785"/>
    </location>
</feature>
<feature type="transmembrane region" description="Helical" evidence="8">
    <location>
        <begin position="398"/>
        <end position="415"/>
    </location>
</feature>
<comment type="similarity">
    <text evidence="7">Belongs to the major facilitator superfamily. Sodium/anion cotransporter (TC 2.A.1.14) family.</text>
</comment>
<evidence type="ECO:0000256" key="3">
    <source>
        <dbReference type="ARBA" id="ARBA00022692"/>
    </source>
</evidence>
<evidence type="ECO:0000313" key="12">
    <source>
        <dbReference type="Proteomes" id="UP000239649"/>
    </source>
</evidence>
<evidence type="ECO:0000256" key="9">
    <source>
        <dbReference type="SAM" id="SignalP"/>
    </source>
</evidence>
<dbReference type="Proteomes" id="UP000239649">
    <property type="component" value="Unassembled WGS sequence"/>
</dbReference>
<gene>
    <name evidence="11" type="ORF">C2E20_1293</name>
</gene>
<keyword evidence="9" id="KW-0732">Signal</keyword>
<name>A0A2P6VMH7_9CHLO</name>
<dbReference type="Gene3D" id="1.20.1250.20">
    <property type="entry name" value="MFS general substrate transporter like domains"/>
    <property type="match status" value="2"/>
</dbReference>
<dbReference type="InterPro" id="IPR050382">
    <property type="entry name" value="MFS_Na/Anion_cotransporter"/>
</dbReference>